<sequence>MSSRNRSIHSSPSEGGQRQQRPLPPDPSEYSDDCYDCSPTSTMNFSGSPDAVTETTMGEDENLTQLKLEAMTWAAMAKDFAISSLEDRLRKALQIAKAEQAKNQELQSALDQSRRELSDAKADIVRLEGNEERVAKEQGGYAAEVTNFAGERSKLHAERTKQHRLQLLLLEHRIRLMLGDKASTAFKGQQLAQDRRCSQDSYGSWGWQGIENDVLEQKLEKAQEREKSLFEKCSQAEREIEELKRQLTDAKVDFRLSEVLRKSQSRRLRVLERERRYMLRNSKGGVLRMVKPLPSPRSKRVGESTTPGGPGWTVFSIVDFSELKLVKAYADIKLQLLEKPGVMYGTGQSAND</sequence>
<accession>A0ABD1YX32</accession>
<proteinExistence type="predicted"/>
<gene>
    <name evidence="3" type="ORF">R1flu_006585</name>
</gene>
<comment type="caution">
    <text evidence="3">The sequence shown here is derived from an EMBL/GenBank/DDBJ whole genome shotgun (WGS) entry which is preliminary data.</text>
</comment>
<feature type="coiled-coil region" evidence="1">
    <location>
        <begin position="82"/>
        <end position="137"/>
    </location>
</feature>
<protein>
    <submittedName>
        <fullName evidence="3">Uncharacterized protein</fullName>
    </submittedName>
</protein>
<evidence type="ECO:0000313" key="4">
    <source>
        <dbReference type="Proteomes" id="UP001605036"/>
    </source>
</evidence>
<feature type="compositionally biased region" description="Low complexity" evidence="2">
    <location>
        <begin position="1"/>
        <end position="13"/>
    </location>
</feature>
<dbReference type="AlphaFoldDB" id="A0ABD1YX32"/>
<evidence type="ECO:0000313" key="3">
    <source>
        <dbReference type="EMBL" id="KAL2635106.1"/>
    </source>
</evidence>
<feature type="compositionally biased region" description="Polar residues" evidence="2">
    <location>
        <begin position="38"/>
        <end position="47"/>
    </location>
</feature>
<dbReference type="EMBL" id="JBHFFA010000003">
    <property type="protein sequence ID" value="KAL2635106.1"/>
    <property type="molecule type" value="Genomic_DNA"/>
</dbReference>
<reference evidence="3 4" key="1">
    <citation type="submission" date="2024-09" db="EMBL/GenBank/DDBJ databases">
        <title>Chromosome-scale assembly of Riccia fluitans.</title>
        <authorList>
            <person name="Paukszto L."/>
            <person name="Sawicki J."/>
            <person name="Karawczyk K."/>
            <person name="Piernik-Szablinska J."/>
            <person name="Szczecinska M."/>
            <person name="Mazdziarz M."/>
        </authorList>
    </citation>
    <scope>NUCLEOTIDE SEQUENCE [LARGE SCALE GENOMIC DNA]</scope>
    <source>
        <strain evidence="3">Rf_01</strain>
        <tissue evidence="3">Aerial parts of the thallus</tissue>
    </source>
</reference>
<evidence type="ECO:0000256" key="1">
    <source>
        <dbReference type="SAM" id="Coils"/>
    </source>
</evidence>
<keyword evidence="4" id="KW-1185">Reference proteome</keyword>
<keyword evidence="1" id="KW-0175">Coiled coil</keyword>
<feature type="region of interest" description="Disordered" evidence="2">
    <location>
        <begin position="1"/>
        <end position="57"/>
    </location>
</feature>
<feature type="coiled-coil region" evidence="1">
    <location>
        <begin position="212"/>
        <end position="253"/>
    </location>
</feature>
<evidence type="ECO:0000256" key="2">
    <source>
        <dbReference type="SAM" id="MobiDB-lite"/>
    </source>
</evidence>
<organism evidence="3 4">
    <name type="scientific">Riccia fluitans</name>
    <dbReference type="NCBI Taxonomy" id="41844"/>
    <lineage>
        <taxon>Eukaryota</taxon>
        <taxon>Viridiplantae</taxon>
        <taxon>Streptophyta</taxon>
        <taxon>Embryophyta</taxon>
        <taxon>Marchantiophyta</taxon>
        <taxon>Marchantiopsida</taxon>
        <taxon>Marchantiidae</taxon>
        <taxon>Marchantiales</taxon>
        <taxon>Ricciaceae</taxon>
        <taxon>Riccia</taxon>
    </lineage>
</organism>
<dbReference type="Proteomes" id="UP001605036">
    <property type="component" value="Unassembled WGS sequence"/>
</dbReference>
<name>A0ABD1YX32_9MARC</name>